<dbReference type="AlphaFoldDB" id="A0A8X6UZ08"/>
<evidence type="ECO:0000256" key="1">
    <source>
        <dbReference type="SAM" id="MobiDB-lite"/>
    </source>
</evidence>
<feature type="region of interest" description="Disordered" evidence="1">
    <location>
        <begin position="1"/>
        <end position="26"/>
    </location>
</feature>
<organism evidence="2 3">
    <name type="scientific">Trichonephila clavipes</name>
    <name type="common">Golden silk orbweaver</name>
    <name type="synonym">Nephila clavipes</name>
    <dbReference type="NCBI Taxonomy" id="2585209"/>
    <lineage>
        <taxon>Eukaryota</taxon>
        <taxon>Metazoa</taxon>
        <taxon>Ecdysozoa</taxon>
        <taxon>Arthropoda</taxon>
        <taxon>Chelicerata</taxon>
        <taxon>Arachnida</taxon>
        <taxon>Araneae</taxon>
        <taxon>Araneomorphae</taxon>
        <taxon>Entelegynae</taxon>
        <taxon>Araneoidea</taxon>
        <taxon>Nephilidae</taxon>
        <taxon>Trichonephila</taxon>
    </lineage>
</organism>
<proteinExistence type="predicted"/>
<protein>
    <submittedName>
        <fullName evidence="2">Uncharacterized protein</fullName>
    </submittedName>
</protein>
<gene>
    <name evidence="2" type="primary">g.3601</name>
    <name evidence="2" type="ORF">TNCV_2151431</name>
</gene>
<accession>A0A8X6UZ08</accession>
<comment type="caution">
    <text evidence="2">The sequence shown here is derived from an EMBL/GenBank/DDBJ whole genome shotgun (WGS) entry which is preliminary data.</text>
</comment>
<dbReference type="Proteomes" id="UP000887159">
    <property type="component" value="Unassembled WGS sequence"/>
</dbReference>
<name>A0A8X6UZ08_TRICX</name>
<dbReference type="PANTHER" id="PTHR46114">
    <property type="entry name" value="APPLE DOMAIN-CONTAINING PROTEIN"/>
    <property type="match status" value="1"/>
</dbReference>
<keyword evidence="3" id="KW-1185">Reference proteome</keyword>
<sequence>MLSYPNSSPSAIRHLPHGHDIPMPLPPTELQKFSRIAMNKLEKFQELGCSMSVKIHFSPETLGLVSEEQGKRFHQGIKDMERKYQGRTDKNMLVDYCWMLNEMV</sequence>
<evidence type="ECO:0000313" key="3">
    <source>
        <dbReference type="Proteomes" id="UP000887159"/>
    </source>
</evidence>
<reference evidence="2" key="1">
    <citation type="submission" date="2020-08" db="EMBL/GenBank/DDBJ databases">
        <title>Multicomponent nature underlies the extraordinary mechanical properties of spider dragline silk.</title>
        <authorList>
            <person name="Kono N."/>
            <person name="Nakamura H."/>
            <person name="Mori M."/>
            <person name="Yoshida Y."/>
            <person name="Ohtoshi R."/>
            <person name="Malay A.D."/>
            <person name="Moran D.A.P."/>
            <person name="Tomita M."/>
            <person name="Numata K."/>
            <person name="Arakawa K."/>
        </authorList>
    </citation>
    <scope>NUCLEOTIDE SEQUENCE</scope>
</reference>
<dbReference type="PANTHER" id="PTHR46114:SF1">
    <property type="entry name" value="ZAD DOMAIN-CONTAINING PROTEIN"/>
    <property type="match status" value="1"/>
</dbReference>
<feature type="compositionally biased region" description="Polar residues" evidence="1">
    <location>
        <begin position="1"/>
        <end position="10"/>
    </location>
</feature>
<dbReference type="EMBL" id="BMAU01021022">
    <property type="protein sequence ID" value="GFX87089.1"/>
    <property type="molecule type" value="Genomic_DNA"/>
</dbReference>
<evidence type="ECO:0000313" key="2">
    <source>
        <dbReference type="EMBL" id="GFX87089.1"/>
    </source>
</evidence>